<proteinExistence type="predicted"/>
<reference evidence="1" key="1">
    <citation type="submission" date="2023-10" db="EMBL/GenBank/DDBJ databases">
        <title>Genome assembly of Pristionchus species.</title>
        <authorList>
            <person name="Yoshida K."/>
            <person name="Sommer R.J."/>
        </authorList>
    </citation>
    <scope>NUCLEOTIDE SEQUENCE</scope>
    <source>
        <strain evidence="1">RS0144</strain>
    </source>
</reference>
<accession>A0AAV5UM94</accession>
<keyword evidence="2" id="KW-1185">Reference proteome</keyword>
<comment type="caution">
    <text evidence="1">The sequence shown here is derived from an EMBL/GenBank/DDBJ whole genome shotgun (WGS) entry which is preliminary data.</text>
</comment>
<dbReference type="Proteomes" id="UP001432027">
    <property type="component" value="Unassembled WGS sequence"/>
</dbReference>
<dbReference type="AlphaFoldDB" id="A0AAV5UM94"/>
<evidence type="ECO:0000313" key="2">
    <source>
        <dbReference type="Proteomes" id="UP001432027"/>
    </source>
</evidence>
<feature type="non-terminal residue" evidence="1">
    <location>
        <position position="67"/>
    </location>
</feature>
<name>A0AAV5UM94_9BILA</name>
<dbReference type="EMBL" id="BTSX01000006">
    <property type="protein sequence ID" value="GMT07712.1"/>
    <property type="molecule type" value="Genomic_DNA"/>
</dbReference>
<gene>
    <name evidence="1" type="ORF">PENTCL1PPCAC_29886</name>
</gene>
<protein>
    <submittedName>
        <fullName evidence="1">Uncharacterized protein</fullName>
    </submittedName>
</protein>
<sequence length="67" mass="7929">ADDDRHEGRCRRRTGVPQLPQWHRSIRRGWTSRSNLGLLSDRRWAVRTVADSLHCHVRNHSTTVRVF</sequence>
<organism evidence="1 2">
    <name type="scientific">Pristionchus entomophagus</name>
    <dbReference type="NCBI Taxonomy" id="358040"/>
    <lineage>
        <taxon>Eukaryota</taxon>
        <taxon>Metazoa</taxon>
        <taxon>Ecdysozoa</taxon>
        <taxon>Nematoda</taxon>
        <taxon>Chromadorea</taxon>
        <taxon>Rhabditida</taxon>
        <taxon>Rhabditina</taxon>
        <taxon>Diplogasteromorpha</taxon>
        <taxon>Diplogasteroidea</taxon>
        <taxon>Neodiplogasteridae</taxon>
        <taxon>Pristionchus</taxon>
    </lineage>
</organism>
<evidence type="ECO:0000313" key="1">
    <source>
        <dbReference type="EMBL" id="GMT07712.1"/>
    </source>
</evidence>
<feature type="non-terminal residue" evidence="1">
    <location>
        <position position="1"/>
    </location>
</feature>